<evidence type="ECO:0000313" key="6">
    <source>
        <dbReference type="Proteomes" id="UP000075714"/>
    </source>
</evidence>
<evidence type="ECO:0000256" key="1">
    <source>
        <dbReference type="ARBA" id="ARBA00011073"/>
    </source>
</evidence>
<reference evidence="6" key="1">
    <citation type="journal article" date="2016" name="Nat. Commun.">
        <title>The Gonium pectorale genome demonstrates co-option of cell cycle regulation during the evolution of multicellularity.</title>
        <authorList>
            <person name="Hanschen E.R."/>
            <person name="Marriage T.N."/>
            <person name="Ferris P.J."/>
            <person name="Hamaji T."/>
            <person name="Toyoda A."/>
            <person name="Fujiyama A."/>
            <person name="Neme R."/>
            <person name="Noguchi H."/>
            <person name="Minakuchi Y."/>
            <person name="Suzuki M."/>
            <person name="Kawai-Toyooka H."/>
            <person name="Smith D.R."/>
            <person name="Sparks H."/>
            <person name="Anderson J."/>
            <person name="Bakaric R."/>
            <person name="Luria V."/>
            <person name="Karger A."/>
            <person name="Kirschner M.W."/>
            <person name="Durand P.M."/>
            <person name="Michod R.E."/>
            <person name="Nozaki H."/>
            <person name="Olson B.J."/>
        </authorList>
    </citation>
    <scope>NUCLEOTIDE SEQUENCE [LARGE SCALE GENOMIC DNA]</scope>
    <source>
        <strain evidence="6">NIES-2863</strain>
    </source>
</reference>
<evidence type="ECO:0000313" key="5">
    <source>
        <dbReference type="EMBL" id="KXZ48504.1"/>
    </source>
</evidence>
<dbReference type="SUPFAM" id="SSF52743">
    <property type="entry name" value="Subtilisin-like"/>
    <property type="match status" value="1"/>
</dbReference>
<dbReference type="PANTHER" id="PTHR43399:SF4">
    <property type="entry name" value="CELL WALL-ASSOCIATED PROTEASE"/>
    <property type="match status" value="1"/>
</dbReference>
<dbReference type="InterPro" id="IPR000209">
    <property type="entry name" value="Peptidase_S8/S53_dom"/>
</dbReference>
<proteinExistence type="inferred from homology"/>
<comment type="caution">
    <text evidence="5">The sequence shown here is derived from an EMBL/GenBank/DDBJ whole genome shotgun (WGS) entry which is preliminary data.</text>
</comment>
<dbReference type="AlphaFoldDB" id="A0A150GFA0"/>
<dbReference type="Proteomes" id="UP000075714">
    <property type="component" value="Unassembled WGS sequence"/>
</dbReference>
<dbReference type="InterPro" id="IPR036852">
    <property type="entry name" value="Peptidase_S8/S53_dom_sf"/>
</dbReference>
<gene>
    <name evidence="5" type="ORF">GPECTOR_27g674</name>
</gene>
<dbReference type="PROSITE" id="PS00137">
    <property type="entry name" value="SUBTILASE_HIS"/>
    <property type="match status" value="1"/>
</dbReference>
<dbReference type="PANTHER" id="PTHR43399">
    <property type="entry name" value="SUBTILISIN-RELATED"/>
    <property type="match status" value="1"/>
</dbReference>
<accession>A0A150GFA0</accession>
<dbReference type="InterPro" id="IPR022398">
    <property type="entry name" value="Peptidase_S8_His-AS"/>
</dbReference>
<dbReference type="EMBL" id="LSYV01000028">
    <property type="protein sequence ID" value="KXZ48504.1"/>
    <property type="molecule type" value="Genomic_DNA"/>
</dbReference>
<comment type="caution">
    <text evidence="2">Lacks conserved residue(s) required for the propagation of feature annotation.</text>
</comment>
<organism evidence="5 6">
    <name type="scientific">Gonium pectorale</name>
    <name type="common">Green alga</name>
    <dbReference type="NCBI Taxonomy" id="33097"/>
    <lineage>
        <taxon>Eukaryota</taxon>
        <taxon>Viridiplantae</taxon>
        <taxon>Chlorophyta</taxon>
        <taxon>core chlorophytes</taxon>
        <taxon>Chlorophyceae</taxon>
        <taxon>CS clade</taxon>
        <taxon>Chlamydomonadales</taxon>
        <taxon>Volvocaceae</taxon>
        <taxon>Gonium</taxon>
    </lineage>
</organism>
<dbReference type="OrthoDB" id="5139247at2759"/>
<comment type="similarity">
    <text evidence="1 2">Belongs to the peptidase S8 family.</text>
</comment>
<dbReference type="PROSITE" id="PS51892">
    <property type="entry name" value="SUBTILASE"/>
    <property type="match status" value="1"/>
</dbReference>
<evidence type="ECO:0000256" key="3">
    <source>
        <dbReference type="SAM" id="MobiDB-lite"/>
    </source>
</evidence>
<dbReference type="Gene3D" id="3.40.50.200">
    <property type="entry name" value="Peptidase S8/S53 domain"/>
    <property type="match status" value="1"/>
</dbReference>
<dbReference type="GO" id="GO:0006508">
    <property type="term" value="P:proteolysis"/>
    <property type="evidence" value="ECO:0007669"/>
    <property type="project" value="InterPro"/>
</dbReference>
<dbReference type="InterPro" id="IPR051048">
    <property type="entry name" value="Peptidase_S8/S53_subtilisin"/>
</dbReference>
<dbReference type="Pfam" id="PF00082">
    <property type="entry name" value="Peptidase_S8"/>
    <property type="match status" value="1"/>
</dbReference>
<evidence type="ECO:0000256" key="2">
    <source>
        <dbReference type="PROSITE-ProRule" id="PRU01240"/>
    </source>
</evidence>
<evidence type="ECO:0000259" key="4">
    <source>
        <dbReference type="Pfam" id="PF00082"/>
    </source>
</evidence>
<feature type="compositionally biased region" description="Pro residues" evidence="3">
    <location>
        <begin position="33"/>
        <end position="44"/>
    </location>
</feature>
<keyword evidence="6" id="KW-1185">Reference proteome</keyword>
<dbReference type="STRING" id="33097.A0A150GFA0"/>
<feature type="region of interest" description="Disordered" evidence="3">
    <location>
        <begin position="1"/>
        <end position="79"/>
    </location>
</feature>
<sequence>MLVHTPRAPSGYDDDIHGVDFAGNCSSEDWRRPPPPAAPLPPAPAAGGNQQQPSSSSRFCRYDTSLEPDGPPSSSANAHGTHVAGLVAATFNSTTNVTGAAPKVRLMLLKVFGPGDMFYASNVLAAYSYAHRNGAHIVVCSFSYRYTDVTPQGWPTIDDEMRKQQDAYFVALKPLETKNMLVVAASGK</sequence>
<name>A0A150GFA0_GONPE</name>
<feature type="domain" description="Peptidase S8/S53" evidence="4">
    <location>
        <begin position="62"/>
        <end position="187"/>
    </location>
</feature>
<feature type="compositionally biased region" description="Polar residues" evidence="3">
    <location>
        <begin position="48"/>
        <end position="58"/>
    </location>
</feature>
<protein>
    <recommendedName>
        <fullName evidence="4">Peptidase S8/S53 domain-containing protein</fullName>
    </recommendedName>
</protein>
<dbReference type="GO" id="GO:0004252">
    <property type="term" value="F:serine-type endopeptidase activity"/>
    <property type="evidence" value="ECO:0007669"/>
    <property type="project" value="InterPro"/>
</dbReference>